<dbReference type="InterPro" id="IPR036431">
    <property type="entry name" value="ARID_dom_sf"/>
</dbReference>
<evidence type="ECO:0000256" key="5">
    <source>
        <dbReference type="ARBA" id="ARBA00023015"/>
    </source>
</evidence>
<gene>
    <name evidence="11" type="ORF">ABEB36_006504</name>
</gene>
<keyword evidence="6" id="KW-0238">DNA-binding</keyword>
<dbReference type="Gene3D" id="1.10.150.60">
    <property type="entry name" value="ARID DNA-binding domain"/>
    <property type="match status" value="1"/>
</dbReference>
<dbReference type="Pfam" id="PF08169">
    <property type="entry name" value="RBB1NT"/>
    <property type="match status" value="1"/>
</dbReference>
<feature type="compositionally biased region" description="Low complexity" evidence="9">
    <location>
        <begin position="699"/>
        <end position="718"/>
    </location>
</feature>
<dbReference type="InterPro" id="IPR001606">
    <property type="entry name" value="ARID_dom"/>
</dbReference>
<dbReference type="CDD" id="cd20389">
    <property type="entry name" value="Tudor_ARID4_rpt1"/>
    <property type="match status" value="1"/>
</dbReference>
<protein>
    <recommendedName>
        <fullName evidence="10">ARID domain-containing protein</fullName>
    </recommendedName>
</protein>
<keyword evidence="12" id="KW-1185">Reference proteome</keyword>
<dbReference type="SUPFAM" id="SSF63748">
    <property type="entry name" value="Tudor/PWWP/MBT"/>
    <property type="match status" value="1"/>
</dbReference>
<feature type="region of interest" description="Disordered" evidence="9">
    <location>
        <begin position="400"/>
        <end position="479"/>
    </location>
</feature>
<feature type="region of interest" description="Disordered" evidence="9">
    <location>
        <begin position="1621"/>
        <end position="1642"/>
    </location>
</feature>
<sequence>MANDPPYLPVGTAVSAKYKGAFCEAKVSKVDRVVKCKVTFKSGLGTTTLSDNEIKGTLRVGQQVLVKHSDHKDFVDATITKIQDCSQYTVVFDDGDITTLRRTALCLKSGRHFNESETLDQLPLTHPEHFGIPVMGGRRGRRNRLLKDESSDEEMEEETEPDLEGYTQDIGRVVSVETGESKRGKEKWFPGLIVIPSAQPTVKINIKDEFLIRSFRDDRYYTVPKKEVSEFNKDLNEKIESTGLAEAIQKANKFLDNNELPLHWEKSSLFSAGGESDSDDNGSETSEEEQSEEKDRFVAQLYKYMDDSGTPLNKTPTVASKDIDLHRLFRVVHKMGGYNRVTNQNKWKAVAGKMRLPVVNQNTSNQIKSVYKKCLLSYEGFFRTLGVTMSNPIRTIKKDKGRSLIRDKDRTPISSPRPEIDDDSSLERKTPLPLEKIEGNGSGAGSSSSSSSKTSKRKSEPKEKESSAKKMKVQELKDELIDANRTKRVETKIVKEKKIKPGPSKEVKTEKVEEVKKDEKVQFTRSKSLTNIKGVMTTRQGKESGSPVAKNVNKPPNKKMPNKEEEEKKTSKVKKKLLPENALEPLQTANIGDKLIVYYGPTNESKVTYEAKVVDLDKDQTGPIYLVHYTGWNTRYDEWIPANRIAENLSSGTKSKRTKVPAPVNVKQPSSSSLGATSKPLKRNRLASASRTDDKPARSTTPSSVTSSSSLSKSPATPVIRSSRLAAKRGEDSKNRRVSAQTDVSIQSDSDTDSSESGQELPRTRSGSVKSEDVETKIRKRTSRNSKAVKRKETFVKEEDDDDEEANDDEIDKEEESESKGASEDEQEPLKGRDFDLNQIRSELKGFSKTLKIPAADTSASTSEIKPVIGIAEIKKEIKEEITIPAPHRSPPSPVQKIETTSEDVYEFKEPEPFEFESRSKLVDDKGALKKRPRIFDTLEDSCKSPRKTSLSPAKLDIEPRTYSRVPKKVQLSDEEDEVEDDDNSNMEKPMEDPFDKLIVSPSFNLIKTNPEKVIEVPITKAATDFVNEPPETSDEYSRDMELSDCESSQPQIYTREETCSFPTSFPKSPADRNTPDFSSGKTDEGKTTNSEDDDIQAQIQRVIAQSSSTDDDSDDLLVGTKETSSNSTPSDSVIIPKITSSHVSVTDSSKEPEIELQNPLVEDTKSPQSPQKPIDPALQETDSSLLESIVSKPPLILNPKLDDTGKELTVKTGTRIADSILQKFNFIKNNIGGTVEDNTAKVKIEEPPRSDDRPGESGKSRRKRPRAISKAIIDDSESDSSDSANLVIGSEDDADDDDSQASQECIKAKIINEPEVETIVEPQRNFNFDAEKKQEQEHVVLKQEEVKEEIHDPNLHSMLLCEEEIPGSPAQDVQNQNDPQPSSSSIHEMPFASAPGNSKMLMEPKKHQPPPLLMPLERDIRPDAQTTVIDNTPPTTPESTISNLSPRGDNGNASPNSDSKSIGEDYGRGCTLKVSPFSEEDTQADDLSRKQGQDAFGLPPLGFRKRRRSLRNSEDGSSSVFQPKRGRKPRQRRGGDSDSDDASESSMAGSGGGGTTPGSTTSLYERSARSPRPSKYNFFVEFDPSLDSSQRIAVLQQKLNELRKTYAQVKSELAAVERRRKKLKRRDRDAMKTSKQEVACA</sequence>
<dbReference type="InterPro" id="IPR002999">
    <property type="entry name" value="Tudor"/>
</dbReference>
<evidence type="ECO:0000256" key="1">
    <source>
        <dbReference type="ARBA" id="ARBA00022499"/>
    </source>
</evidence>
<dbReference type="SMART" id="SM00501">
    <property type="entry name" value="BRIGHT"/>
    <property type="match status" value="1"/>
</dbReference>
<feature type="compositionally biased region" description="Basic residues" evidence="9">
    <location>
        <begin position="778"/>
        <end position="790"/>
    </location>
</feature>
<feature type="compositionally biased region" description="Basic and acidic residues" evidence="9">
    <location>
        <begin position="1239"/>
        <end position="1260"/>
    </location>
</feature>
<keyword evidence="7" id="KW-0804">Transcription</keyword>
<feature type="compositionally biased region" description="Polar residues" evidence="9">
    <location>
        <begin position="1425"/>
        <end position="1461"/>
    </location>
</feature>
<dbReference type="SMART" id="SM00333">
    <property type="entry name" value="TUDOR"/>
    <property type="match status" value="1"/>
</dbReference>
<feature type="region of interest" description="Disordered" evidence="9">
    <location>
        <begin position="650"/>
        <end position="837"/>
    </location>
</feature>
<name>A0ABD1EQS1_HYPHA</name>
<dbReference type="GO" id="GO:0006325">
    <property type="term" value="P:chromatin organization"/>
    <property type="evidence" value="ECO:0007669"/>
    <property type="project" value="UniProtKB-KW"/>
</dbReference>
<feature type="compositionally biased region" description="Basic and acidic residues" evidence="9">
    <location>
        <begin position="400"/>
        <end position="411"/>
    </location>
</feature>
<dbReference type="InterPro" id="IPR051232">
    <property type="entry name" value="ARID/SWI1_ChromRemod"/>
</dbReference>
<dbReference type="GO" id="GO:0003677">
    <property type="term" value="F:DNA binding"/>
    <property type="evidence" value="ECO:0007669"/>
    <property type="project" value="UniProtKB-KW"/>
</dbReference>
<accession>A0ABD1EQS1</accession>
<feature type="region of interest" description="Disordered" evidence="9">
    <location>
        <begin position="270"/>
        <end position="294"/>
    </location>
</feature>
<organism evidence="11 12">
    <name type="scientific">Hypothenemus hampei</name>
    <name type="common">Coffee berry borer</name>
    <dbReference type="NCBI Taxonomy" id="57062"/>
    <lineage>
        <taxon>Eukaryota</taxon>
        <taxon>Metazoa</taxon>
        <taxon>Ecdysozoa</taxon>
        <taxon>Arthropoda</taxon>
        <taxon>Hexapoda</taxon>
        <taxon>Insecta</taxon>
        <taxon>Pterygota</taxon>
        <taxon>Neoptera</taxon>
        <taxon>Endopterygota</taxon>
        <taxon>Coleoptera</taxon>
        <taxon>Polyphaga</taxon>
        <taxon>Cucujiformia</taxon>
        <taxon>Curculionidae</taxon>
        <taxon>Scolytinae</taxon>
        <taxon>Hypothenemus</taxon>
    </lineage>
</organism>
<dbReference type="PANTHER" id="PTHR13964:SF27">
    <property type="entry name" value="HAT-TRICK, ISOFORM D"/>
    <property type="match status" value="1"/>
</dbReference>
<dbReference type="CDD" id="cd20390">
    <property type="entry name" value="Tudor_ARID4_rpt2"/>
    <property type="match status" value="1"/>
</dbReference>
<feature type="region of interest" description="Disordered" evidence="9">
    <location>
        <begin position="1022"/>
        <end position="1183"/>
    </location>
</feature>
<reference evidence="11 12" key="1">
    <citation type="submission" date="2024-05" db="EMBL/GenBank/DDBJ databases">
        <title>Genetic variation in Jamaican populations of the coffee berry borer (Hypothenemus hampei).</title>
        <authorList>
            <person name="Errbii M."/>
            <person name="Myrie A."/>
        </authorList>
    </citation>
    <scope>NUCLEOTIDE SEQUENCE [LARGE SCALE GENOMIC DNA]</scope>
    <source>
        <strain evidence="11">JA-Hopewell-2020-01-JO</strain>
        <tissue evidence="11">Whole body</tissue>
    </source>
</reference>
<feature type="region of interest" description="Disordered" evidence="9">
    <location>
        <begin position="1364"/>
        <end position="1578"/>
    </location>
</feature>
<evidence type="ECO:0000256" key="8">
    <source>
        <dbReference type="ARBA" id="ARBA00023242"/>
    </source>
</evidence>
<feature type="compositionally biased region" description="Polar residues" evidence="9">
    <location>
        <begin position="1122"/>
        <end position="1132"/>
    </location>
</feature>
<feature type="region of interest" description="Disordered" evidence="9">
    <location>
        <begin position="940"/>
        <end position="995"/>
    </location>
</feature>
<evidence type="ECO:0000313" key="11">
    <source>
        <dbReference type="EMBL" id="KAL1501118.1"/>
    </source>
</evidence>
<keyword evidence="2" id="KW-0597">Phosphoprotein</keyword>
<dbReference type="CDD" id="cd16100">
    <property type="entry name" value="ARID"/>
    <property type="match status" value="1"/>
</dbReference>
<keyword evidence="3" id="KW-0832">Ubl conjugation</keyword>
<feature type="compositionally biased region" description="Acidic residues" evidence="9">
    <location>
        <begin position="1291"/>
        <end position="1300"/>
    </location>
</feature>
<feature type="compositionally biased region" description="Basic and acidic residues" evidence="9">
    <location>
        <begin position="1627"/>
        <end position="1636"/>
    </location>
</feature>
<feature type="compositionally biased region" description="Polar residues" evidence="9">
    <location>
        <begin position="738"/>
        <end position="749"/>
    </location>
</feature>
<evidence type="ECO:0000256" key="2">
    <source>
        <dbReference type="ARBA" id="ARBA00022553"/>
    </source>
</evidence>
<dbReference type="Pfam" id="PF22732">
    <property type="entry name" value="MSL3_chromo-like"/>
    <property type="match status" value="1"/>
</dbReference>
<comment type="caution">
    <text evidence="11">The sequence shown here is derived from an EMBL/GenBank/DDBJ whole genome shotgun (WGS) entry which is preliminary data.</text>
</comment>
<dbReference type="SUPFAM" id="SSF46774">
    <property type="entry name" value="ARID-like"/>
    <property type="match status" value="1"/>
</dbReference>
<dbReference type="InterPro" id="IPR016197">
    <property type="entry name" value="Chromo-like_dom_sf"/>
</dbReference>
<feature type="compositionally biased region" description="Basic and acidic residues" evidence="9">
    <location>
        <begin position="818"/>
        <end position="837"/>
    </location>
</feature>
<feature type="compositionally biased region" description="Polar residues" evidence="9">
    <location>
        <begin position="1372"/>
        <end position="1382"/>
    </location>
</feature>
<dbReference type="EMBL" id="JBDJPC010000005">
    <property type="protein sequence ID" value="KAL1501118.1"/>
    <property type="molecule type" value="Genomic_DNA"/>
</dbReference>
<dbReference type="InterPro" id="IPR053820">
    <property type="entry name" value="MSL3_chromo-like"/>
</dbReference>
<feature type="compositionally biased region" description="Acidic residues" evidence="9">
    <location>
        <begin position="276"/>
        <end position="292"/>
    </location>
</feature>
<feature type="compositionally biased region" description="Polar residues" evidence="9">
    <location>
        <begin position="667"/>
        <end position="676"/>
    </location>
</feature>
<feature type="compositionally biased region" description="Polar residues" evidence="9">
    <location>
        <begin position="1139"/>
        <end position="1148"/>
    </location>
</feature>
<dbReference type="PROSITE" id="PS51011">
    <property type="entry name" value="ARID"/>
    <property type="match status" value="1"/>
</dbReference>
<feature type="compositionally biased region" description="Basic and acidic residues" evidence="9">
    <location>
        <begin position="457"/>
        <end position="479"/>
    </location>
</feature>
<dbReference type="Gene3D" id="2.30.30.140">
    <property type="match status" value="3"/>
</dbReference>
<evidence type="ECO:0000256" key="4">
    <source>
        <dbReference type="ARBA" id="ARBA00022853"/>
    </source>
</evidence>
<keyword evidence="4" id="KW-0156">Chromatin regulator</keyword>
<dbReference type="Proteomes" id="UP001566132">
    <property type="component" value="Unassembled WGS sequence"/>
</dbReference>
<feature type="domain" description="ARID" evidence="10">
    <location>
        <begin position="291"/>
        <end position="383"/>
    </location>
</feature>
<keyword evidence="1" id="KW-1017">Isopeptide bond</keyword>
<dbReference type="InterPro" id="IPR000953">
    <property type="entry name" value="Chromo/chromo_shadow_dom"/>
</dbReference>
<dbReference type="InterPro" id="IPR012603">
    <property type="entry name" value="ARID4A/B_PWWP"/>
</dbReference>
<proteinExistence type="predicted"/>
<feature type="compositionally biased region" description="Acidic residues" evidence="9">
    <location>
        <begin position="798"/>
        <end position="817"/>
    </location>
</feature>
<feature type="region of interest" description="Disordered" evidence="9">
    <location>
        <begin position="530"/>
        <end position="582"/>
    </location>
</feature>
<evidence type="ECO:0000256" key="7">
    <source>
        <dbReference type="ARBA" id="ARBA00023163"/>
    </source>
</evidence>
<dbReference type="Pfam" id="PF01388">
    <property type="entry name" value="ARID"/>
    <property type="match status" value="1"/>
</dbReference>
<feature type="compositionally biased region" description="Basic and acidic residues" evidence="9">
    <location>
        <begin position="561"/>
        <end position="570"/>
    </location>
</feature>
<feature type="compositionally biased region" description="Acidic residues" evidence="9">
    <location>
        <begin position="973"/>
        <end position="985"/>
    </location>
</feature>
<dbReference type="GO" id="GO:0005694">
    <property type="term" value="C:chromosome"/>
    <property type="evidence" value="ECO:0007669"/>
    <property type="project" value="UniProtKB-ARBA"/>
</dbReference>
<evidence type="ECO:0000256" key="9">
    <source>
        <dbReference type="SAM" id="MobiDB-lite"/>
    </source>
</evidence>
<evidence type="ECO:0000256" key="6">
    <source>
        <dbReference type="ARBA" id="ARBA00023125"/>
    </source>
</evidence>
<dbReference type="SMART" id="SM00298">
    <property type="entry name" value="CHROMO"/>
    <property type="match status" value="1"/>
</dbReference>
<evidence type="ECO:0000313" key="12">
    <source>
        <dbReference type="Proteomes" id="UP001566132"/>
    </source>
</evidence>
<dbReference type="SMART" id="SM01014">
    <property type="entry name" value="ARID"/>
    <property type="match status" value="1"/>
</dbReference>
<keyword evidence="5" id="KW-0805">Transcription regulation</keyword>
<evidence type="ECO:0000256" key="3">
    <source>
        <dbReference type="ARBA" id="ARBA00022843"/>
    </source>
</evidence>
<feature type="region of interest" description="Disordered" evidence="9">
    <location>
        <begin position="1236"/>
        <end position="1305"/>
    </location>
</feature>
<dbReference type="PANTHER" id="PTHR13964">
    <property type="entry name" value="RBP-RELATED"/>
    <property type="match status" value="1"/>
</dbReference>
<dbReference type="SUPFAM" id="SSF54160">
    <property type="entry name" value="Chromo domain-like"/>
    <property type="match status" value="1"/>
</dbReference>
<evidence type="ECO:0000259" key="10">
    <source>
        <dbReference type="PROSITE" id="PS51011"/>
    </source>
</evidence>
<feature type="compositionally biased region" description="Basic and acidic residues" evidence="9">
    <location>
        <begin position="425"/>
        <end position="438"/>
    </location>
</feature>
<keyword evidence="8" id="KW-0539">Nucleus</keyword>